<protein>
    <submittedName>
        <fullName evidence="2">Uncharacterized protein</fullName>
    </submittedName>
</protein>
<proteinExistence type="predicted"/>
<reference evidence="2 3" key="1">
    <citation type="submission" date="2021-06" db="EMBL/GenBank/DDBJ databases">
        <title>Caerostris extrusa draft genome.</title>
        <authorList>
            <person name="Kono N."/>
            <person name="Arakawa K."/>
        </authorList>
    </citation>
    <scope>NUCLEOTIDE SEQUENCE [LARGE SCALE GENOMIC DNA]</scope>
</reference>
<evidence type="ECO:0000313" key="3">
    <source>
        <dbReference type="Proteomes" id="UP001054945"/>
    </source>
</evidence>
<accession>A0AAV4NT77</accession>
<evidence type="ECO:0000313" key="2">
    <source>
        <dbReference type="EMBL" id="GIX88067.1"/>
    </source>
</evidence>
<keyword evidence="1" id="KW-0472">Membrane</keyword>
<gene>
    <name evidence="2" type="ORF">CEXT_787691</name>
</gene>
<name>A0AAV4NT77_CAEEX</name>
<sequence>MQHSVHRWSQKQMRKSVSPCWVPGPNICGFEKCDSNKSQTSDLFPGTMVNAHGGTWCFFPIAFVGVWLILQFLLHGKFSLQFRYVILDYSNLLF</sequence>
<feature type="transmembrane region" description="Helical" evidence="1">
    <location>
        <begin position="53"/>
        <end position="74"/>
    </location>
</feature>
<keyword evidence="3" id="KW-1185">Reference proteome</keyword>
<dbReference type="EMBL" id="BPLR01003731">
    <property type="protein sequence ID" value="GIX88067.1"/>
    <property type="molecule type" value="Genomic_DNA"/>
</dbReference>
<evidence type="ECO:0000256" key="1">
    <source>
        <dbReference type="SAM" id="Phobius"/>
    </source>
</evidence>
<keyword evidence="1" id="KW-1133">Transmembrane helix</keyword>
<dbReference type="AlphaFoldDB" id="A0AAV4NT77"/>
<keyword evidence="1" id="KW-0812">Transmembrane</keyword>
<dbReference type="Proteomes" id="UP001054945">
    <property type="component" value="Unassembled WGS sequence"/>
</dbReference>
<organism evidence="2 3">
    <name type="scientific">Caerostris extrusa</name>
    <name type="common">Bark spider</name>
    <name type="synonym">Caerostris bankana</name>
    <dbReference type="NCBI Taxonomy" id="172846"/>
    <lineage>
        <taxon>Eukaryota</taxon>
        <taxon>Metazoa</taxon>
        <taxon>Ecdysozoa</taxon>
        <taxon>Arthropoda</taxon>
        <taxon>Chelicerata</taxon>
        <taxon>Arachnida</taxon>
        <taxon>Araneae</taxon>
        <taxon>Araneomorphae</taxon>
        <taxon>Entelegynae</taxon>
        <taxon>Araneoidea</taxon>
        <taxon>Araneidae</taxon>
        <taxon>Caerostris</taxon>
    </lineage>
</organism>
<comment type="caution">
    <text evidence="2">The sequence shown here is derived from an EMBL/GenBank/DDBJ whole genome shotgun (WGS) entry which is preliminary data.</text>
</comment>